<feature type="compositionally biased region" description="Low complexity" evidence="1">
    <location>
        <begin position="93"/>
        <end position="115"/>
    </location>
</feature>
<reference evidence="2 3" key="1">
    <citation type="submission" date="2023-11" db="EMBL/GenBank/DDBJ databases">
        <title>Dfirmibasis_genome.</title>
        <authorList>
            <person name="Edelbroek B."/>
            <person name="Kjellin J."/>
            <person name="Jerlstrom-Hultqvist J."/>
            <person name="Soderbom F."/>
        </authorList>
    </citation>
    <scope>NUCLEOTIDE SEQUENCE [LARGE SCALE GENOMIC DNA]</scope>
    <source>
        <strain evidence="2 3">TNS-C-14</strain>
    </source>
</reference>
<keyword evidence="3" id="KW-1185">Reference proteome</keyword>
<proteinExistence type="predicted"/>
<dbReference type="AlphaFoldDB" id="A0AAN7YYQ0"/>
<evidence type="ECO:0000313" key="2">
    <source>
        <dbReference type="EMBL" id="KAK5584401.1"/>
    </source>
</evidence>
<evidence type="ECO:0000256" key="1">
    <source>
        <dbReference type="SAM" id="MobiDB-lite"/>
    </source>
</evidence>
<dbReference type="Proteomes" id="UP001344447">
    <property type="component" value="Unassembled WGS sequence"/>
</dbReference>
<feature type="region of interest" description="Disordered" evidence="1">
    <location>
        <begin position="88"/>
        <end position="128"/>
    </location>
</feature>
<comment type="caution">
    <text evidence="2">The sequence shown here is derived from an EMBL/GenBank/DDBJ whole genome shotgun (WGS) entry which is preliminary data.</text>
</comment>
<gene>
    <name evidence="2" type="ORF">RB653_006012</name>
</gene>
<evidence type="ECO:0000313" key="3">
    <source>
        <dbReference type="Proteomes" id="UP001344447"/>
    </source>
</evidence>
<accession>A0AAN7YYQ0</accession>
<protein>
    <submittedName>
        <fullName evidence="2">Uncharacterized protein</fullName>
    </submittedName>
</protein>
<organism evidence="2 3">
    <name type="scientific">Dictyostelium firmibasis</name>
    <dbReference type="NCBI Taxonomy" id="79012"/>
    <lineage>
        <taxon>Eukaryota</taxon>
        <taxon>Amoebozoa</taxon>
        <taxon>Evosea</taxon>
        <taxon>Eumycetozoa</taxon>
        <taxon>Dictyostelia</taxon>
        <taxon>Dictyosteliales</taxon>
        <taxon>Dictyosteliaceae</taxon>
        <taxon>Dictyostelium</taxon>
    </lineage>
</organism>
<name>A0AAN7YYQ0_9MYCE</name>
<sequence>MNLNNKNEIDYQIKDLILQLEEVKKTKNSIYQKKSNIYFLQPSKDQIISSLKDDISKKNKELEGFEEITNKNNTTKTTTSKNKELEGLKEITNKNNTTTTTTTKNNATTKNLNNNSKFKPNVPNKQKK</sequence>
<dbReference type="EMBL" id="JAVFKY010000001">
    <property type="protein sequence ID" value="KAK5584401.1"/>
    <property type="molecule type" value="Genomic_DNA"/>
</dbReference>